<dbReference type="PANTHER" id="PTHR43284">
    <property type="entry name" value="ASPARAGINE SYNTHETASE (GLUTAMINE-HYDROLYZING)"/>
    <property type="match status" value="1"/>
</dbReference>
<evidence type="ECO:0000256" key="2">
    <source>
        <dbReference type="ARBA" id="ARBA00005752"/>
    </source>
</evidence>
<dbReference type="CDD" id="cd00712">
    <property type="entry name" value="AsnB"/>
    <property type="match status" value="1"/>
</dbReference>
<feature type="binding site" evidence="10">
    <location>
        <begin position="379"/>
        <end position="380"/>
    </location>
    <ligand>
        <name>ATP</name>
        <dbReference type="ChEBI" id="CHEBI:30616"/>
    </ligand>
</feature>
<dbReference type="EC" id="6.3.5.4" evidence="3"/>
<dbReference type="InterPro" id="IPR051786">
    <property type="entry name" value="ASN_synthetase/amidase"/>
</dbReference>
<dbReference type="Gene3D" id="3.60.20.10">
    <property type="entry name" value="Glutamine Phosphoribosylpyrophosphate, subunit 1, domain 1"/>
    <property type="match status" value="1"/>
</dbReference>
<dbReference type="InterPro" id="IPR029055">
    <property type="entry name" value="Ntn_hydrolases_N"/>
</dbReference>
<name>A0A9X4AHM1_9BACI</name>
<evidence type="ECO:0000256" key="3">
    <source>
        <dbReference type="ARBA" id="ARBA00012737"/>
    </source>
</evidence>
<evidence type="ECO:0000256" key="1">
    <source>
        <dbReference type="ARBA" id="ARBA00005187"/>
    </source>
</evidence>
<evidence type="ECO:0000256" key="5">
    <source>
        <dbReference type="ARBA" id="ARBA00022840"/>
    </source>
</evidence>
<dbReference type="PROSITE" id="PS51278">
    <property type="entry name" value="GATASE_TYPE_2"/>
    <property type="match status" value="1"/>
</dbReference>
<protein>
    <recommendedName>
        <fullName evidence="3">asparagine synthase (glutamine-hydrolyzing)</fullName>
        <ecNumber evidence="3">6.3.5.4</ecNumber>
    </recommendedName>
</protein>
<dbReference type="SUPFAM" id="SSF56235">
    <property type="entry name" value="N-terminal nucleophile aminohydrolases (Ntn hydrolases)"/>
    <property type="match status" value="1"/>
</dbReference>
<evidence type="ECO:0000313" key="14">
    <source>
        <dbReference type="Proteomes" id="UP001145072"/>
    </source>
</evidence>
<dbReference type="GO" id="GO:0004066">
    <property type="term" value="F:asparagine synthase (glutamine-hydrolyzing) activity"/>
    <property type="evidence" value="ECO:0007669"/>
    <property type="project" value="UniProtKB-EC"/>
</dbReference>
<dbReference type="AlphaFoldDB" id="A0A9X4AHM1"/>
<dbReference type="Pfam" id="PF00733">
    <property type="entry name" value="Asn_synthase"/>
    <property type="match status" value="1"/>
</dbReference>
<dbReference type="SUPFAM" id="SSF52402">
    <property type="entry name" value="Adenine nucleotide alpha hydrolases-like"/>
    <property type="match status" value="1"/>
</dbReference>
<dbReference type="EMBL" id="JAMQJZ010000004">
    <property type="protein sequence ID" value="MDC3420101.1"/>
    <property type="molecule type" value="Genomic_DNA"/>
</dbReference>
<dbReference type="InterPro" id="IPR014729">
    <property type="entry name" value="Rossmann-like_a/b/a_fold"/>
</dbReference>
<gene>
    <name evidence="13" type="primary">asnB</name>
    <name evidence="13" type="ORF">NC661_06930</name>
</gene>
<dbReference type="RefSeq" id="WP_259868649.1">
    <property type="nucleotide sequence ID" value="NZ_JAMQJZ010000004.1"/>
</dbReference>
<sequence length="617" mass="71443">MCGITGWIDFKRDLSKEVDNVRKMANAIQHRGPDEHNEWISNHVAFGHQRLIVVDPEGGKQPMECLTNNNNYVLVYNGELYNTEDIRHSLLNKGWTFNSHSDTEVLLKSYIEWGEDCVDHLNGIFAFSIWDPKNEQLFLARDRLGVKPLFYTEQDGGLLFASELKALIAHEDIEPILDQDGLCEVLALGPSRTPGHGVFKGIHELRAAHVGIFDKTGFRTRRYWNVMSTAHTDDVEETADTIRYLLTDAVERQLVSDVPLGTFLSGGVDSSAITAIAANYMKKNNNAQNQLKTFSIDYEDNDKYFKKSDFQPNSDQDFIGTVVDAHDTDHYNFVINNKELADLLKEAVELRDLPGMADVDSSLLWFCRKTKEEVTVALSGECADEIFGGYPWFYREDDLKREGFPWIRSSEVRKSLLTKEWQGKLDLRGYMLDKYQATIDETPEFEGDNELERQRRQMFYLNMHWFMPTLLDRKDRMSMGASFEARVPFSDHRLVEYVWNIPWEMKTYKGREKGILRKALEGLLPDEILYRKKSPYPKTHNPAYKNAVVAWMKEILDDKHARLFEIFDKEAVRKLVESEGEEIDAPWFGQLMTGPQLLAHLGQMDHWLRKYDIKIEH</sequence>
<keyword evidence="7 9" id="KW-0315">Glutamine amidotransferase</keyword>
<dbReference type="GO" id="GO:0006529">
    <property type="term" value="P:asparagine biosynthetic process"/>
    <property type="evidence" value="ECO:0007669"/>
    <property type="project" value="UniProtKB-KW"/>
</dbReference>
<proteinExistence type="inferred from homology"/>
<comment type="similarity">
    <text evidence="2">Belongs to the asparagine synthetase family.</text>
</comment>
<dbReference type="CDD" id="cd01991">
    <property type="entry name" value="Asn_synthase_B_C"/>
    <property type="match status" value="1"/>
</dbReference>
<keyword evidence="14" id="KW-1185">Reference proteome</keyword>
<comment type="caution">
    <text evidence="13">The sequence shown here is derived from an EMBL/GenBank/DDBJ whole genome shotgun (WGS) entry which is preliminary data.</text>
</comment>
<accession>A0A9X4AHM1</accession>
<dbReference type="PIRSF" id="PIRSF001589">
    <property type="entry name" value="Asn_synthetase_glu-h"/>
    <property type="match status" value="1"/>
</dbReference>
<organism evidence="13 14">
    <name type="scientific">Aquibacillus koreensis</name>
    <dbReference type="NCBI Taxonomy" id="279446"/>
    <lineage>
        <taxon>Bacteria</taxon>
        <taxon>Bacillati</taxon>
        <taxon>Bacillota</taxon>
        <taxon>Bacilli</taxon>
        <taxon>Bacillales</taxon>
        <taxon>Bacillaceae</taxon>
        <taxon>Aquibacillus</taxon>
    </lineage>
</organism>
<keyword evidence="4 10" id="KW-0547">Nucleotide-binding</keyword>
<comment type="catalytic activity">
    <reaction evidence="8">
        <text>L-aspartate + L-glutamine + ATP + H2O = L-asparagine + L-glutamate + AMP + diphosphate + H(+)</text>
        <dbReference type="Rhea" id="RHEA:12228"/>
        <dbReference type="ChEBI" id="CHEBI:15377"/>
        <dbReference type="ChEBI" id="CHEBI:15378"/>
        <dbReference type="ChEBI" id="CHEBI:29985"/>
        <dbReference type="ChEBI" id="CHEBI:29991"/>
        <dbReference type="ChEBI" id="CHEBI:30616"/>
        <dbReference type="ChEBI" id="CHEBI:33019"/>
        <dbReference type="ChEBI" id="CHEBI:58048"/>
        <dbReference type="ChEBI" id="CHEBI:58359"/>
        <dbReference type="ChEBI" id="CHEBI:456215"/>
        <dbReference type="EC" id="6.3.5.4"/>
    </reaction>
</comment>
<evidence type="ECO:0000259" key="12">
    <source>
        <dbReference type="PROSITE" id="PS51278"/>
    </source>
</evidence>
<evidence type="ECO:0000256" key="7">
    <source>
        <dbReference type="ARBA" id="ARBA00022962"/>
    </source>
</evidence>
<evidence type="ECO:0000256" key="6">
    <source>
        <dbReference type="ARBA" id="ARBA00022888"/>
    </source>
</evidence>
<keyword evidence="9" id="KW-0028">Amino-acid biosynthesis</keyword>
<dbReference type="Proteomes" id="UP001145072">
    <property type="component" value="Unassembled WGS sequence"/>
</dbReference>
<reference evidence="13" key="1">
    <citation type="submission" date="2022-06" db="EMBL/GenBank/DDBJ databases">
        <title>Aquibacillus sp. a new bacterium isolated from soil saline samples.</title>
        <authorList>
            <person name="Galisteo C."/>
            <person name="De La Haba R."/>
            <person name="Sanchez-Porro C."/>
            <person name="Ventosa A."/>
        </authorList>
    </citation>
    <scope>NUCLEOTIDE SEQUENCE</scope>
    <source>
        <strain evidence="13">JCM 12387</strain>
    </source>
</reference>
<feature type="binding site" evidence="10">
    <location>
        <position position="102"/>
    </location>
    <ligand>
        <name>L-glutamine</name>
        <dbReference type="ChEBI" id="CHEBI:58359"/>
    </ligand>
</feature>
<dbReference type="InterPro" id="IPR006426">
    <property type="entry name" value="Asn_synth_AEB"/>
</dbReference>
<dbReference type="NCBIfam" id="TIGR01536">
    <property type="entry name" value="asn_synth_AEB"/>
    <property type="match status" value="1"/>
</dbReference>
<keyword evidence="5 10" id="KW-0067">ATP-binding</keyword>
<evidence type="ECO:0000256" key="10">
    <source>
        <dbReference type="PIRSR" id="PIRSR001589-2"/>
    </source>
</evidence>
<dbReference type="InterPro" id="IPR017932">
    <property type="entry name" value="GATase_2_dom"/>
</dbReference>
<evidence type="ECO:0000313" key="13">
    <source>
        <dbReference type="EMBL" id="MDC3420101.1"/>
    </source>
</evidence>
<keyword evidence="13" id="KW-0436">Ligase</keyword>
<evidence type="ECO:0000256" key="9">
    <source>
        <dbReference type="PIRSR" id="PIRSR001589-1"/>
    </source>
</evidence>
<dbReference type="Gene3D" id="3.40.50.620">
    <property type="entry name" value="HUPs"/>
    <property type="match status" value="1"/>
</dbReference>
<feature type="active site" description="For GATase activity" evidence="9">
    <location>
        <position position="2"/>
    </location>
</feature>
<evidence type="ECO:0000256" key="8">
    <source>
        <dbReference type="ARBA" id="ARBA00048741"/>
    </source>
</evidence>
<comment type="pathway">
    <text evidence="1">Amino-acid biosynthesis; L-asparagine biosynthesis; L-asparagine from L-aspartate (L-Gln route): step 1/1.</text>
</comment>
<feature type="site" description="Important for beta-aspartyl-AMP intermediate formation" evidence="11">
    <location>
        <position position="381"/>
    </location>
</feature>
<feature type="binding site" evidence="10">
    <location>
        <position position="296"/>
    </location>
    <ligand>
        <name>ATP</name>
        <dbReference type="ChEBI" id="CHEBI:30616"/>
    </ligand>
</feature>
<dbReference type="Pfam" id="PF13537">
    <property type="entry name" value="GATase_7"/>
    <property type="match status" value="1"/>
</dbReference>
<evidence type="ECO:0000256" key="4">
    <source>
        <dbReference type="ARBA" id="ARBA00022741"/>
    </source>
</evidence>
<keyword evidence="6 9" id="KW-0061">Asparagine biosynthesis</keyword>
<dbReference type="GO" id="GO:0005829">
    <property type="term" value="C:cytosol"/>
    <property type="evidence" value="ECO:0007669"/>
    <property type="project" value="TreeGrafter"/>
</dbReference>
<dbReference type="PANTHER" id="PTHR43284:SF1">
    <property type="entry name" value="ASPARAGINE SYNTHETASE"/>
    <property type="match status" value="1"/>
</dbReference>
<feature type="domain" description="Glutamine amidotransferase type-2" evidence="12">
    <location>
        <begin position="2"/>
        <end position="216"/>
    </location>
</feature>
<dbReference type="InterPro" id="IPR033738">
    <property type="entry name" value="AsnB_N"/>
</dbReference>
<dbReference type="GO" id="GO:0005524">
    <property type="term" value="F:ATP binding"/>
    <property type="evidence" value="ECO:0007669"/>
    <property type="project" value="UniProtKB-KW"/>
</dbReference>
<evidence type="ECO:0000256" key="11">
    <source>
        <dbReference type="PIRSR" id="PIRSR001589-3"/>
    </source>
</evidence>
<dbReference type="InterPro" id="IPR001962">
    <property type="entry name" value="Asn_synthase"/>
</dbReference>